<keyword evidence="3 6" id="KW-0812">Transmembrane</keyword>
<dbReference type="AlphaFoldDB" id="A0A5B0VZ06"/>
<evidence type="ECO:0000256" key="7">
    <source>
        <dbReference type="SAM" id="MobiDB-lite"/>
    </source>
</evidence>
<evidence type="ECO:0000256" key="1">
    <source>
        <dbReference type="ARBA" id="ARBA00004141"/>
    </source>
</evidence>
<comment type="subcellular location">
    <subcellularLocation>
        <location evidence="1">Membrane</location>
        <topology evidence="1">Multi-pass membrane protein</topology>
    </subcellularLocation>
</comment>
<feature type="transmembrane region" description="Helical" evidence="8">
    <location>
        <begin position="308"/>
        <end position="329"/>
    </location>
</feature>
<dbReference type="EMBL" id="VNIP01000008">
    <property type="protein sequence ID" value="KAA1179943.1"/>
    <property type="molecule type" value="Genomic_DNA"/>
</dbReference>
<feature type="transmembrane region" description="Helical" evidence="8">
    <location>
        <begin position="130"/>
        <end position="152"/>
    </location>
</feature>
<evidence type="ECO:0000313" key="11">
    <source>
        <dbReference type="Proteomes" id="UP000323608"/>
    </source>
</evidence>
<evidence type="ECO:0000256" key="6">
    <source>
        <dbReference type="RuleBase" id="RU000370"/>
    </source>
</evidence>
<dbReference type="InterPro" id="IPR000883">
    <property type="entry name" value="Cyt_C_Oxase_1"/>
</dbReference>
<feature type="region of interest" description="Disordered" evidence="7">
    <location>
        <begin position="573"/>
        <end position="592"/>
    </location>
</feature>
<comment type="similarity">
    <text evidence="6">Belongs to the heme-copper respiratory oxidase family.</text>
</comment>
<name>A0A5B0VZ06_RHITR</name>
<dbReference type="PANTHER" id="PTHR10422">
    <property type="entry name" value="CYTOCHROME C OXIDASE SUBUNIT 1"/>
    <property type="match status" value="1"/>
</dbReference>
<evidence type="ECO:0000256" key="5">
    <source>
        <dbReference type="ARBA" id="ARBA00023136"/>
    </source>
</evidence>
<dbReference type="GO" id="GO:0004129">
    <property type="term" value="F:cytochrome-c oxidase activity"/>
    <property type="evidence" value="ECO:0007669"/>
    <property type="project" value="InterPro"/>
</dbReference>
<dbReference type="Pfam" id="PF00115">
    <property type="entry name" value="COX1"/>
    <property type="match status" value="1"/>
</dbReference>
<feature type="transmembrane region" description="Helical" evidence="8">
    <location>
        <begin position="496"/>
        <end position="516"/>
    </location>
</feature>
<keyword evidence="5 8" id="KW-0472">Membrane</keyword>
<feature type="transmembrane region" description="Helical" evidence="8">
    <location>
        <begin position="275"/>
        <end position="296"/>
    </location>
</feature>
<evidence type="ECO:0000256" key="3">
    <source>
        <dbReference type="ARBA" id="ARBA00022692"/>
    </source>
</evidence>
<evidence type="ECO:0000259" key="9">
    <source>
        <dbReference type="PROSITE" id="PS50855"/>
    </source>
</evidence>
<keyword evidence="2 6" id="KW-0679">Respiratory chain</keyword>
<feature type="compositionally biased region" description="Polar residues" evidence="7">
    <location>
        <begin position="576"/>
        <end position="586"/>
    </location>
</feature>
<dbReference type="RefSeq" id="WP_149635201.1">
    <property type="nucleotide sequence ID" value="NZ_VNIP01000008.1"/>
</dbReference>
<dbReference type="GO" id="GO:0016020">
    <property type="term" value="C:membrane"/>
    <property type="evidence" value="ECO:0007669"/>
    <property type="project" value="UniProtKB-SubCell"/>
</dbReference>
<feature type="transmembrane region" description="Helical" evidence="8">
    <location>
        <begin position="376"/>
        <end position="398"/>
    </location>
</feature>
<keyword evidence="6" id="KW-0408">Iron</keyword>
<feature type="transmembrane region" description="Helical" evidence="8">
    <location>
        <begin position="172"/>
        <end position="193"/>
    </location>
</feature>
<keyword evidence="6" id="KW-0813">Transport</keyword>
<dbReference type="PROSITE" id="PS50855">
    <property type="entry name" value="COX1"/>
    <property type="match status" value="1"/>
</dbReference>
<feature type="domain" description="Cytochrome oxidase subunit I profile" evidence="9">
    <location>
        <begin position="23"/>
        <end position="560"/>
    </location>
</feature>
<evidence type="ECO:0000256" key="2">
    <source>
        <dbReference type="ARBA" id="ARBA00022660"/>
    </source>
</evidence>
<comment type="caution">
    <text evidence="10">The sequence shown here is derived from an EMBL/GenBank/DDBJ whole genome shotgun (WGS) entry which is preliminary data.</text>
</comment>
<gene>
    <name evidence="10" type="ORF">FP026_13835</name>
</gene>
<reference evidence="10 11" key="1">
    <citation type="submission" date="2019-07" db="EMBL/GenBank/DDBJ databases">
        <title>The Draft Genome Sequence of Rhizobium tropici SARCC-755 Associated with Superior Nodulation on Pigeonpea (Cajanus cajan (L.) Millsp.).</title>
        <authorList>
            <person name="Bopape F.L."/>
            <person name="Hassen A.I."/>
            <person name="Swanevelder Z.H."/>
            <person name="Gwata E.T."/>
        </authorList>
    </citation>
    <scope>NUCLEOTIDE SEQUENCE [LARGE SCALE GENOMIC DNA]</scope>
    <source>
        <strain evidence="10 11">SARCC-755</strain>
    </source>
</reference>
<protein>
    <submittedName>
        <fullName evidence="10">Cytochrome c oxidase subunit I</fullName>
    </submittedName>
</protein>
<dbReference type="Gene3D" id="1.20.210.10">
    <property type="entry name" value="Cytochrome c oxidase-like, subunit I domain"/>
    <property type="match status" value="1"/>
</dbReference>
<sequence>MVEIGSGIEQVIRPAEVEDVELYHPKSWWTRYVFSQDAKIIAIQYSLTAISIGMVALVLSWLMRLQLGFPGYFSFIDAEHYYQFITMHGMIMVIYLLTALFLGGFGNYLIPLMLGARDMVFPYANMLSYWLYLLAVIVLVVGFFAPGGPTGAGWTLYPPQALLSGTPGGRDWGIILMLSSLILFIIGFTMGGLNYVVTVLQGRTRGMTLMRMPLTVWGIFTATVMALLAFPALFVAAVMMLFDRLLGTSFFMPAIVEMGQQLQQGGGSPILFQHLFWFFGHPEVYIVALPAFGIVSDLISTHARKNIFGYRMMVWAIVIIAALSFVVWAHHMYVSGMNPNFGFFFATTTLIIAIPTAIKVYNWVLTLWRGDIHLTLPMLFALAFIVTFINGGLTGLFLGNVVVDVPLSDTMFVVAHFHMVMGVAPILVIFGAIHHWYPKITGRMLNVTMGQIHFWITFLGAYAIFFPMHYLGLMGVPRRYYELGETAFIPPSAHTLNMFITVAALVVGAAQLLFLFNLAWSLRWGRQAGGNPWRATTLEWQTPQTPPAHGNWGKELPIVYRWPYDYSVPGADQDFLPQNQPASSGPSERALS</sequence>
<dbReference type="PRINTS" id="PR01165">
    <property type="entry name" value="CYCOXIDASEI"/>
</dbReference>
<evidence type="ECO:0000256" key="8">
    <source>
        <dbReference type="SAM" id="Phobius"/>
    </source>
</evidence>
<dbReference type="GO" id="GO:0020037">
    <property type="term" value="F:heme binding"/>
    <property type="evidence" value="ECO:0007669"/>
    <property type="project" value="InterPro"/>
</dbReference>
<evidence type="ECO:0000256" key="4">
    <source>
        <dbReference type="ARBA" id="ARBA00022989"/>
    </source>
</evidence>
<dbReference type="GO" id="GO:0009060">
    <property type="term" value="P:aerobic respiration"/>
    <property type="evidence" value="ECO:0007669"/>
    <property type="project" value="InterPro"/>
</dbReference>
<proteinExistence type="inferred from homology"/>
<dbReference type="GO" id="GO:0015990">
    <property type="term" value="P:electron transport coupled proton transport"/>
    <property type="evidence" value="ECO:0007669"/>
    <property type="project" value="TreeGrafter"/>
</dbReference>
<dbReference type="PANTHER" id="PTHR10422:SF18">
    <property type="entry name" value="CYTOCHROME C OXIDASE SUBUNIT 1"/>
    <property type="match status" value="1"/>
</dbReference>
<keyword evidence="4 8" id="KW-1133">Transmembrane helix</keyword>
<dbReference type="InterPro" id="IPR036927">
    <property type="entry name" value="Cyt_c_oxase-like_su1_sf"/>
</dbReference>
<dbReference type="InterPro" id="IPR023616">
    <property type="entry name" value="Cyt_c_oxase-like_su1_dom"/>
</dbReference>
<feature type="transmembrane region" description="Helical" evidence="8">
    <location>
        <begin position="341"/>
        <end position="364"/>
    </location>
</feature>
<keyword evidence="6" id="KW-0349">Heme</keyword>
<feature type="transmembrane region" description="Helical" evidence="8">
    <location>
        <begin position="454"/>
        <end position="476"/>
    </location>
</feature>
<keyword evidence="6" id="KW-0479">Metal-binding</keyword>
<organism evidence="10 11">
    <name type="scientific">Rhizobium tropici</name>
    <dbReference type="NCBI Taxonomy" id="398"/>
    <lineage>
        <taxon>Bacteria</taxon>
        <taxon>Pseudomonadati</taxon>
        <taxon>Pseudomonadota</taxon>
        <taxon>Alphaproteobacteria</taxon>
        <taxon>Hyphomicrobiales</taxon>
        <taxon>Rhizobiaceae</taxon>
        <taxon>Rhizobium/Agrobacterium group</taxon>
        <taxon>Rhizobium</taxon>
    </lineage>
</organism>
<dbReference type="InterPro" id="IPR023615">
    <property type="entry name" value="Cyt_c_Oxase_su1_BS"/>
</dbReference>
<dbReference type="GO" id="GO:0022904">
    <property type="term" value="P:respiratory electron transport chain"/>
    <property type="evidence" value="ECO:0007669"/>
    <property type="project" value="TreeGrafter"/>
</dbReference>
<feature type="transmembrane region" description="Helical" evidence="8">
    <location>
        <begin position="410"/>
        <end position="433"/>
    </location>
</feature>
<dbReference type="Proteomes" id="UP000323608">
    <property type="component" value="Unassembled WGS sequence"/>
</dbReference>
<feature type="transmembrane region" description="Helical" evidence="8">
    <location>
        <begin position="214"/>
        <end position="242"/>
    </location>
</feature>
<accession>A0A5B0VZ06</accession>
<dbReference type="OrthoDB" id="9803294at2"/>
<dbReference type="PROSITE" id="PS00077">
    <property type="entry name" value="COX1_CUB"/>
    <property type="match status" value="1"/>
</dbReference>
<evidence type="ECO:0000313" key="10">
    <source>
        <dbReference type="EMBL" id="KAA1179943.1"/>
    </source>
</evidence>
<feature type="transmembrane region" description="Helical" evidence="8">
    <location>
        <begin position="40"/>
        <end position="62"/>
    </location>
</feature>
<feature type="transmembrane region" description="Helical" evidence="8">
    <location>
        <begin position="82"/>
        <end position="110"/>
    </location>
</feature>
<dbReference type="SUPFAM" id="SSF81442">
    <property type="entry name" value="Cytochrome c oxidase subunit I-like"/>
    <property type="match status" value="1"/>
</dbReference>
<keyword evidence="6" id="KW-0249">Electron transport</keyword>